<keyword evidence="1" id="KW-0175">Coiled coil</keyword>
<keyword evidence="2" id="KW-0675">Receptor</keyword>
<reference evidence="2" key="1">
    <citation type="journal article" date="2021" name="Proc. Natl. Acad. Sci. U.S.A.">
        <title>A Catalog of Tens of Thousands of Viruses from Human Metagenomes Reveals Hidden Associations with Chronic Diseases.</title>
        <authorList>
            <person name="Tisza M.J."/>
            <person name="Buck C.B."/>
        </authorList>
    </citation>
    <scope>NUCLEOTIDE SEQUENCE</scope>
    <source>
        <strain evidence="2">Ct6F13</strain>
    </source>
</reference>
<name>A0A8S5LJK2_9CAUD</name>
<proteinExistence type="predicted"/>
<evidence type="ECO:0000313" key="2">
    <source>
        <dbReference type="EMBL" id="DAD70031.1"/>
    </source>
</evidence>
<feature type="coiled-coil region" evidence="1">
    <location>
        <begin position="63"/>
        <end position="97"/>
    </location>
</feature>
<accession>A0A8S5LJK2</accession>
<sequence length="105" mass="12292">MAGVSVLLNLTNGKTDPVVTHHNDSIILAFYQGEYLILQLELNKEDLWAFPDRLLKEMKEKTTDEWEEECLRLSYENKELKEQIETYEENLQEHKDKLLGSCGSF</sequence>
<dbReference type="EMBL" id="BK015859">
    <property type="protein sequence ID" value="DAD70031.1"/>
    <property type="molecule type" value="Genomic_DNA"/>
</dbReference>
<organism evidence="2">
    <name type="scientific">Myoviridae sp. ct6F13</name>
    <dbReference type="NCBI Taxonomy" id="2827602"/>
    <lineage>
        <taxon>Viruses</taxon>
        <taxon>Duplodnaviria</taxon>
        <taxon>Heunggongvirae</taxon>
        <taxon>Uroviricota</taxon>
        <taxon>Caudoviricetes</taxon>
    </lineage>
</organism>
<protein>
    <submittedName>
        <fullName evidence="2">Metabotropic GABA-B receptor subtype 1 receptor</fullName>
    </submittedName>
</protein>
<evidence type="ECO:0000256" key="1">
    <source>
        <dbReference type="SAM" id="Coils"/>
    </source>
</evidence>